<protein>
    <submittedName>
        <fullName evidence="1">Uncharacterized protein</fullName>
    </submittedName>
</protein>
<keyword evidence="2" id="KW-1185">Reference proteome</keyword>
<dbReference type="EMBL" id="MU273475">
    <property type="protein sequence ID" value="KAI0036135.1"/>
    <property type="molecule type" value="Genomic_DNA"/>
</dbReference>
<sequence>MSVLIDFPSELRFLICAHVYAAGLPPKVPTLDPLYVHPAGPPTSQPASYPPTSWTEPVSRATLLSLAVADHAWSNAARPWLWRRVEVRLPRSWLALVHEVVGADVAAQLDSSLDSAAQAAVQATKGVLDNATMSKMRAAIIENIANGPDCGIPVELLSPPASREPSRRRQASKSKSPTRWTLMRSISDAVQSLLGDGATYTTPHVSQLIQRSVADIRDGGPGRYIQHLDFNHFRTIGMRRSVVEGVNSRFVTGDRLEALLREMPNLIVFGATEYMDGALTLSVLKELFLRGRVASGRNHPVRGRSLVDDSAADAEDDEAPRRRECRELQALDASGCVSAVFVNALAEFVRVCLEGPEGPLALSGLQRVSFRGARSVVSGTLHTFVLACPHLTHLDLSGTRIEPSLLSALAASPTVHLRSLALGRCVRLTGESLHDFLVCAPAAYELTELSLYGDSMFPCPLDRAQLHAVLTTAPCFTAGRLCYLDLSSAVLDAALLAALPVQPALRSLGLSHITALPLSALATHIPFKTPALEVLTLVGSCPELIGIGAARQASLTLHARLIGPLCVPPFTLTGKPRPAPTRLRVIELGAPLLGALGSGACAWRVVRSKGGRGWYVDTSSGWIAEPDGGEAGLRRDLAQSHPWRVALEKLADANGNVNSGVGWHARKMEVLHGHGLLGREDGLYGAVSFAYQG</sequence>
<comment type="caution">
    <text evidence="1">The sequence shown here is derived from an EMBL/GenBank/DDBJ whole genome shotgun (WGS) entry which is preliminary data.</text>
</comment>
<gene>
    <name evidence="1" type="ORF">K488DRAFT_41797</name>
</gene>
<evidence type="ECO:0000313" key="1">
    <source>
        <dbReference type="EMBL" id="KAI0036135.1"/>
    </source>
</evidence>
<name>A0ACB8QX77_9AGAM</name>
<reference evidence="1" key="2">
    <citation type="journal article" date="2022" name="New Phytol.">
        <title>Evolutionary transition to the ectomycorrhizal habit in the genomes of a hyperdiverse lineage of mushroom-forming fungi.</title>
        <authorList>
            <person name="Looney B."/>
            <person name="Miyauchi S."/>
            <person name="Morin E."/>
            <person name="Drula E."/>
            <person name="Courty P.E."/>
            <person name="Kohler A."/>
            <person name="Kuo A."/>
            <person name="LaButti K."/>
            <person name="Pangilinan J."/>
            <person name="Lipzen A."/>
            <person name="Riley R."/>
            <person name="Andreopoulos W."/>
            <person name="He G."/>
            <person name="Johnson J."/>
            <person name="Nolan M."/>
            <person name="Tritt A."/>
            <person name="Barry K.W."/>
            <person name="Grigoriev I.V."/>
            <person name="Nagy L.G."/>
            <person name="Hibbett D."/>
            <person name="Henrissat B."/>
            <person name="Matheny P.B."/>
            <person name="Labbe J."/>
            <person name="Martin F.M."/>
        </authorList>
    </citation>
    <scope>NUCLEOTIDE SEQUENCE</scope>
    <source>
        <strain evidence="1">EC-137</strain>
    </source>
</reference>
<dbReference type="Proteomes" id="UP000814128">
    <property type="component" value="Unassembled WGS sequence"/>
</dbReference>
<accession>A0ACB8QX77</accession>
<proteinExistence type="predicted"/>
<evidence type="ECO:0000313" key="2">
    <source>
        <dbReference type="Proteomes" id="UP000814128"/>
    </source>
</evidence>
<reference evidence="1" key="1">
    <citation type="submission" date="2021-02" db="EMBL/GenBank/DDBJ databases">
        <authorList>
            <consortium name="DOE Joint Genome Institute"/>
            <person name="Ahrendt S."/>
            <person name="Looney B.P."/>
            <person name="Miyauchi S."/>
            <person name="Morin E."/>
            <person name="Drula E."/>
            <person name="Courty P.E."/>
            <person name="Chicoki N."/>
            <person name="Fauchery L."/>
            <person name="Kohler A."/>
            <person name="Kuo A."/>
            <person name="Labutti K."/>
            <person name="Pangilinan J."/>
            <person name="Lipzen A."/>
            <person name="Riley R."/>
            <person name="Andreopoulos W."/>
            <person name="He G."/>
            <person name="Johnson J."/>
            <person name="Barry K.W."/>
            <person name="Grigoriev I.V."/>
            <person name="Nagy L."/>
            <person name="Hibbett D."/>
            <person name="Henrissat B."/>
            <person name="Matheny P.B."/>
            <person name="Labbe J."/>
            <person name="Martin F."/>
        </authorList>
    </citation>
    <scope>NUCLEOTIDE SEQUENCE</scope>
    <source>
        <strain evidence="1">EC-137</strain>
    </source>
</reference>
<organism evidence="1 2">
    <name type="scientific">Vararia minispora EC-137</name>
    <dbReference type="NCBI Taxonomy" id="1314806"/>
    <lineage>
        <taxon>Eukaryota</taxon>
        <taxon>Fungi</taxon>
        <taxon>Dikarya</taxon>
        <taxon>Basidiomycota</taxon>
        <taxon>Agaricomycotina</taxon>
        <taxon>Agaricomycetes</taxon>
        <taxon>Russulales</taxon>
        <taxon>Lachnocladiaceae</taxon>
        <taxon>Vararia</taxon>
    </lineage>
</organism>